<name>A0A084G0I3_PSEDA</name>
<evidence type="ECO:0000313" key="1">
    <source>
        <dbReference type="EMBL" id="KEZ40845.1"/>
    </source>
</evidence>
<sequence>MAATDAFTLEATPDTDIWRKPPAKDIFTAPISRTSSGLLKKFKSARVTFWADWTESYDQAGLLLVPKRVHSLTHPPEKWLKAGLELYDGKPHLSAVGCDRYADWHLSPLTTPINPSKGLTIEISRAGNNESGKSFWIYQLILDEQGTVKERIPMRQVCWILADEDERDGEEWVLDRDGSGQPRWIAITTPQIRLIDMWGDETWLTSPKTLLEDASQSNGVRNVSRVHLSVTSPIWDGIMDCDAWDHGVQTEHYLGNPEDGLIYDDCTPRAGFEADRYWLQVATLGMTVGTMTGSAFHGFVFNETFTCDEDPSSIITVERHQEWLPTNGRFLGWRCNDEEEGTHETAIVGHCEFILTNATAWPSVFIDHSHLIPPPPDRRCYSQSMGEIAWEISDFELTTALYSTTVINFFASLVYVADYGPPPYAFLRFKMVNLATGYVSKPECMATDPSLQPNHDENIPGGYDKWFSCNDTAAREYDVFPTSFKYNSMTGELNIQQEWECERDDDPESLAKFLAVGTVELPLNECRVELVCNLNSDGCGLPETLSSISRNVERTGIICEARENQFIVQGKLLESAPVNDSVPVDLEPATDFEECLEAEVQGEIEWQLENIQYLSHTVYVTDLFLQLTGLSSDTTTDHQLTFTNTVINSAYNFSEWCYILEEESAEDNSWKNSAFNISLLDWNVCNDQSVYSSGVYPLETRAKFDNQTYTLWIQQTYYCLDKSTGKRVEKFTAAGERVLDEMVCEQKLVDENNPESAVLYSSCSLKNATMAGALIRGGKTAENQERT</sequence>
<reference evidence="1 2" key="1">
    <citation type="journal article" date="2014" name="Genome Announc.">
        <title>Draft genome sequence of the pathogenic fungus Scedosporium apiospermum.</title>
        <authorList>
            <person name="Vandeputte P."/>
            <person name="Ghamrawi S."/>
            <person name="Rechenmann M."/>
            <person name="Iltis A."/>
            <person name="Giraud S."/>
            <person name="Fleury M."/>
            <person name="Thornton C."/>
            <person name="Delhaes L."/>
            <person name="Meyer W."/>
            <person name="Papon N."/>
            <person name="Bouchara J.P."/>
        </authorList>
    </citation>
    <scope>NUCLEOTIDE SEQUENCE [LARGE SCALE GENOMIC DNA]</scope>
    <source>
        <strain evidence="1 2">IHEM 14462</strain>
    </source>
</reference>
<proteinExistence type="predicted"/>
<dbReference type="Proteomes" id="UP000028545">
    <property type="component" value="Unassembled WGS sequence"/>
</dbReference>
<dbReference type="AlphaFoldDB" id="A0A084G0I3"/>
<dbReference type="InterPro" id="IPR009784">
    <property type="entry name" value="DUF1349"/>
</dbReference>
<dbReference type="HOGENOM" id="CLU_356461_0_0_1"/>
<protein>
    <submittedName>
        <fullName evidence="1">Uncharacterized protein</fullName>
    </submittedName>
</protein>
<dbReference type="RefSeq" id="XP_016640644.1">
    <property type="nucleotide sequence ID" value="XM_016789707.1"/>
</dbReference>
<comment type="caution">
    <text evidence="1">The sequence shown here is derived from an EMBL/GenBank/DDBJ whole genome shotgun (WGS) entry which is preliminary data.</text>
</comment>
<dbReference type="PANTHER" id="PTHR35332">
    <property type="entry name" value="REGULATION OF ENOLASE PROTEIN 1"/>
    <property type="match status" value="1"/>
</dbReference>
<evidence type="ECO:0000313" key="2">
    <source>
        <dbReference type="Proteomes" id="UP000028545"/>
    </source>
</evidence>
<organism evidence="1 2">
    <name type="scientific">Pseudallescheria apiosperma</name>
    <name type="common">Scedosporium apiospermum</name>
    <dbReference type="NCBI Taxonomy" id="563466"/>
    <lineage>
        <taxon>Eukaryota</taxon>
        <taxon>Fungi</taxon>
        <taxon>Dikarya</taxon>
        <taxon>Ascomycota</taxon>
        <taxon>Pezizomycotina</taxon>
        <taxon>Sordariomycetes</taxon>
        <taxon>Hypocreomycetidae</taxon>
        <taxon>Microascales</taxon>
        <taxon>Microascaceae</taxon>
        <taxon>Scedosporium</taxon>
    </lineage>
</organism>
<dbReference type="OrthoDB" id="42525at2759"/>
<gene>
    <name evidence="1" type="ORF">SAPIO_CDS7955</name>
</gene>
<dbReference type="PANTHER" id="PTHR35332:SF2">
    <property type="entry name" value="REGULATION OF ENOLASE PROTEIN 1"/>
    <property type="match status" value="1"/>
</dbReference>
<keyword evidence="2" id="KW-1185">Reference proteome</keyword>
<dbReference type="GeneID" id="27727027"/>
<dbReference type="Gene3D" id="2.60.120.200">
    <property type="match status" value="1"/>
</dbReference>
<accession>A0A084G0I3</accession>
<dbReference type="Pfam" id="PF07081">
    <property type="entry name" value="DUF1349"/>
    <property type="match status" value="1"/>
</dbReference>
<dbReference type="KEGG" id="sapo:SAPIO_CDS7955"/>
<dbReference type="VEuPathDB" id="FungiDB:SAPIO_CDS7955"/>
<dbReference type="EMBL" id="JOWA01000114">
    <property type="protein sequence ID" value="KEZ40845.1"/>
    <property type="molecule type" value="Genomic_DNA"/>
</dbReference>